<feature type="domain" description="Tubulin polyglutamylase complex subunit 1-like C-terminal" evidence="11">
    <location>
        <begin position="83"/>
        <end position="215"/>
    </location>
</feature>
<keyword evidence="2" id="KW-0963">Cytoplasm</keyword>
<dbReference type="Gene3D" id="1.20.890.10">
    <property type="entry name" value="cAMP-dependent protein kinase regulatory subunit, dimerization-anchoring domain"/>
    <property type="match status" value="1"/>
</dbReference>
<proteinExistence type="inferred from homology"/>
<dbReference type="Pfam" id="PF02197">
    <property type="entry name" value="RIIa"/>
    <property type="match status" value="1"/>
</dbReference>
<dbReference type="AlphaFoldDB" id="A0A7S3GE48"/>
<comment type="similarity">
    <text evidence="6">Belongs to the CSTPP1 family.</text>
</comment>
<evidence type="ECO:0000256" key="1">
    <source>
        <dbReference type="ARBA" id="ARBA00004607"/>
    </source>
</evidence>
<dbReference type="GO" id="GO:0005874">
    <property type="term" value="C:microtubule"/>
    <property type="evidence" value="ECO:0007669"/>
    <property type="project" value="UniProtKB-KW"/>
</dbReference>
<comment type="function">
    <text evidence="8">Regulator of the tubulin polyglutamylase complex (TPGC) that controls cytoskeletal organization, nuclear shape, and cilium disassembly by balancing microtubule and actin assembly. Regulates the assembly and stability of the TPGC and thereby modulates polyglutamylation of the microtubule, which antagonizes MAP4 binding.</text>
</comment>
<evidence type="ECO:0000256" key="4">
    <source>
        <dbReference type="ARBA" id="ARBA00022701"/>
    </source>
</evidence>
<dbReference type="EMBL" id="HBIB01039512">
    <property type="protein sequence ID" value="CAE0263407.1"/>
    <property type="molecule type" value="Transcribed_RNA"/>
</dbReference>
<evidence type="ECO:0000256" key="2">
    <source>
        <dbReference type="ARBA" id="ARBA00022490"/>
    </source>
</evidence>
<dbReference type="InterPro" id="IPR011992">
    <property type="entry name" value="EF-hand-dom_pair"/>
</dbReference>
<gene>
    <name evidence="12" type="ORF">PBIL07802_LOCUS25708</name>
</gene>
<dbReference type="PANTHER" id="PTHR34252">
    <property type="entry name" value="UPF0705 PROTEIN C11ORF49"/>
    <property type="match status" value="1"/>
</dbReference>
<evidence type="ECO:0000256" key="8">
    <source>
        <dbReference type="ARBA" id="ARBA00045673"/>
    </source>
</evidence>
<protein>
    <recommendedName>
        <fullName evidence="7">Centriolar satellite-associated tubulin polyglutamylase complex regulator 1</fullName>
    </recommendedName>
</protein>
<dbReference type="SUPFAM" id="SSF47391">
    <property type="entry name" value="Dimerization-anchoring domain of cAMP-dependent PK regulatory subunit"/>
    <property type="match status" value="1"/>
</dbReference>
<keyword evidence="4" id="KW-0493">Microtubule</keyword>
<keyword evidence="3" id="KW-0597">Phosphoprotein</keyword>
<evidence type="ECO:0000259" key="11">
    <source>
        <dbReference type="Pfam" id="PF24480"/>
    </source>
</evidence>
<accession>A0A7S3GE48</accession>
<evidence type="ECO:0000256" key="9">
    <source>
        <dbReference type="SAM" id="MobiDB-lite"/>
    </source>
</evidence>
<evidence type="ECO:0000256" key="6">
    <source>
        <dbReference type="ARBA" id="ARBA00033750"/>
    </source>
</evidence>
<dbReference type="InterPro" id="IPR003117">
    <property type="entry name" value="cAMP_dep_PK_reg_su_I/II_a/b"/>
</dbReference>
<evidence type="ECO:0000256" key="7">
    <source>
        <dbReference type="ARBA" id="ARBA00033769"/>
    </source>
</evidence>
<evidence type="ECO:0000259" key="10">
    <source>
        <dbReference type="Pfam" id="PF02197"/>
    </source>
</evidence>
<dbReference type="InterPro" id="IPR057632">
    <property type="entry name" value="TPGS1_C"/>
</dbReference>
<evidence type="ECO:0000256" key="3">
    <source>
        <dbReference type="ARBA" id="ARBA00022553"/>
    </source>
</evidence>
<keyword evidence="5" id="KW-0206">Cytoskeleton</keyword>
<feature type="compositionally biased region" description="Polar residues" evidence="9">
    <location>
        <begin position="1"/>
        <end position="14"/>
    </location>
</feature>
<dbReference type="GO" id="GO:0034451">
    <property type="term" value="C:centriolar satellite"/>
    <property type="evidence" value="ECO:0007669"/>
    <property type="project" value="UniProtKB-SubCell"/>
</dbReference>
<name>A0A7S3GE48_9EUKA</name>
<comment type="subcellular location">
    <subcellularLocation>
        <location evidence="1">Cytoplasm</location>
        <location evidence="1">Cytoskeleton</location>
        <location evidence="1">Microtubule organizing center</location>
        <location evidence="1">Centrosome</location>
        <location evidence="1">Centriolar satellite</location>
    </subcellularLocation>
</comment>
<organism evidence="12">
    <name type="scientific">Palpitomonas bilix</name>
    <dbReference type="NCBI Taxonomy" id="652834"/>
    <lineage>
        <taxon>Eukaryota</taxon>
        <taxon>Eukaryota incertae sedis</taxon>
    </lineage>
</organism>
<dbReference type="Pfam" id="PF24480">
    <property type="entry name" value="TPGS1_C"/>
    <property type="match status" value="1"/>
</dbReference>
<dbReference type="SUPFAM" id="SSF47473">
    <property type="entry name" value="EF-hand"/>
    <property type="match status" value="1"/>
</dbReference>
<evidence type="ECO:0000313" key="12">
    <source>
        <dbReference type="EMBL" id="CAE0263407.1"/>
    </source>
</evidence>
<dbReference type="InterPro" id="IPR038968">
    <property type="entry name" value="CSTPP1"/>
</dbReference>
<dbReference type="CDD" id="cd22959">
    <property type="entry name" value="DD_C11orf49"/>
    <property type="match status" value="1"/>
</dbReference>
<feature type="domain" description="RIIa" evidence="10">
    <location>
        <begin position="46"/>
        <end position="72"/>
    </location>
</feature>
<reference evidence="12" key="1">
    <citation type="submission" date="2021-01" db="EMBL/GenBank/DDBJ databases">
        <authorList>
            <person name="Corre E."/>
            <person name="Pelletier E."/>
            <person name="Niang G."/>
            <person name="Scheremetjew M."/>
            <person name="Finn R."/>
            <person name="Kale V."/>
            <person name="Holt S."/>
            <person name="Cochrane G."/>
            <person name="Meng A."/>
            <person name="Brown T."/>
            <person name="Cohen L."/>
        </authorList>
    </citation>
    <scope>NUCLEOTIDE SEQUENCE</scope>
    <source>
        <strain evidence="12">NIES-2562</strain>
    </source>
</reference>
<evidence type="ECO:0000256" key="5">
    <source>
        <dbReference type="ARBA" id="ARBA00023212"/>
    </source>
</evidence>
<dbReference type="PANTHER" id="PTHR34252:SF1">
    <property type="entry name" value="CENTRIOLAR SATELLITE-ASSOCIATED TUBULIN POLYGLUTAMYLASE COMPLEX REGULATOR 1"/>
    <property type="match status" value="1"/>
</dbReference>
<feature type="region of interest" description="Disordered" evidence="9">
    <location>
        <begin position="1"/>
        <end position="32"/>
    </location>
</feature>
<sequence length="281" mass="30450">MATTQAGAGASSQKPPAGKGSAQVQSARDRASLTPQEYLDQSGVSAYLKDATTLLLENRPKNAVAFLADYFKNVIAGSSPHLRSYRYLRLSKRGRMEFIDNLAAAYQTLEAKKSGKQMVTVKDAVALARMICNDLPPNIVTLISMVLDKKESSIVSFAEFSSAMTACLAYEELLDRVQSLFAALREVEGTSSLRARKDDILTLIGHAVPAGQSRSSESLLLFTEGLDTIAKKVKEFPSIEEGRIGQQDFFTIVLESVTLPTAVDGASLFKSSQARDMLLSL</sequence>